<evidence type="ECO:0008006" key="3">
    <source>
        <dbReference type="Google" id="ProtNLM"/>
    </source>
</evidence>
<dbReference type="EMBL" id="DF820463">
    <property type="protein sequence ID" value="GAK55448.1"/>
    <property type="molecule type" value="Genomic_DNA"/>
</dbReference>
<keyword evidence="2" id="KW-1185">Reference proteome</keyword>
<protein>
    <recommendedName>
        <fullName evidence="3">DUF3467 domain-containing protein</fullName>
    </recommendedName>
</protein>
<dbReference type="InterPro" id="IPR021857">
    <property type="entry name" value="DUF3467"/>
</dbReference>
<proteinExistence type="predicted"/>
<accession>A0A0S6W726</accession>
<dbReference type="STRING" id="1499967.U27_02282"/>
<dbReference type="Proteomes" id="UP000030661">
    <property type="component" value="Unassembled WGS sequence"/>
</dbReference>
<evidence type="ECO:0000313" key="2">
    <source>
        <dbReference type="Proteomes" id="UP000030661"/>
    </source>
</evidence>
<evidence type="ECO:0000313" key="1">
    <source>
        <dbReference type="EMBL" id="GAK55448.1"/>
    </source>
</evidence>
<organism evidence="1">
    <name type="scientific">Vecturithrix granuli</name>
    <dbReference type="NCBI Taxonomy" id="1499967"/>
    <lineage>
        <taxon>Bacteria</taxon>
        <taxon>Candidatus Moduliflexota</taxon>
        <taxon>Candidatus Vecturitrichia</taxon>
        <taxon>Candidatus Vecturitrichales</taxon>
        <taxon>Candidatus Vecturitrichaceae</taxon>
        <taxon>Candidatus Vecturithrix</taxon>
    </lineage>
</organism>
<dbReference type="HOGENOM" id="CLU_2354097_0_0_0"/>
<name>A0A0S6W726_VECG1</name>
<gene>
    <name evidence="1" type="ORF">U27_02282</name>
</gene>
<sequence length="96" mass="11223">MSIVNGEYAMKDEKSNPLQNDVLHGNYANYFKVGYNAFEFIIDFCQCYEDEHERHLFTRVVTSPVYAKALFETLQKSLYDYEQSFGVIKEKSSIKS</sequence>
<reference evidence="1" key="1">
    <citation type="journal article" date="2015" name="PeerJ">
        <title>First genomic representation of candidate bacterial phylum KSB3 points to enhanced environmental sensing as a trigger of wastewater bulking.</title>
        <authorList>
            <person name="Sekiguchi Y."/>
            <person name="Ohashi A."/>
            <person name="Parks D.H."/>
            <person name="Yamauchi T."/>
            <person name="Tyson G.W."/>
            <person name="Hugenholtz P."/>
        </authorList>
    </citation>
    <scope>NUCLEOTIDE SEQUENCE [LARGE SCALE GENOMIC DNA]</scope>
</reference>
<dbReference type="AlphaFoldDB" id="A0A0S6W726"/>
<dbReference type="Pfam" id="PF11950">
    <property type="entry name" value="DUF3467"/>
    <property type="match status" value="1"/>
</dbReference>